<dbReference type="InterPro" id="IPR029033">
    <property type="entry name" value="His_PPase_superfam"/>
</dbReference>
<evidence type="ECO:0008006" key="3">
    <source>
        <dbReference type="Google" id="ProtNLM"/>
    </source>
</evidence>
<dbReference type="OMA" id="NWVDARL"/>
<protein>
    <recommendedName>
        <fullName evidence="3">Phosphoglycerate mutase</fullName>
    </recommendedName>
</protein>
<dbReference type="eggNOG" id="KOG4754">
    <property type="taxonomic scope" value="Eukaryota"/>
</dbReference>
<dbReference type="GO" id="GO:0016791">
    <property type="term" value="F:phosphatase activity"/>
    <property type="evidence" value="ECO:0007669"/>
    <property type="project" value="TreeGrafter"/>
</dbReference>
<dbReference type="SMART" id="SM00855">
    <property type="entry name" value="PGAM"/>
    <property type="match status" value="1"/>
</dbReference>
<dbReference type="Gene3D" id="3.40.50.1240">
    <property type="entry name" value="Phosphoglycerate mutase-like"/>
    <property type="match status" value="1"/>
</dbReference>
<dbReference type="GeneID" id="11498912"/>
<reference evidence="1 2" key="1">
    <citation type="journal article" date="2011" name="Proc. Natl. Acad. Sci. U.S.A.">
        <title>Evolutionary erosion of yeast sex chromosomes by mating-type switching accidents.</title>
        <authorList>
            <person name="Gordon J.L."/>
            <person name="Armisen D."/>
            <person name="Proux-Wera E."/>
            <person name="Oheigeartaigh S.S."/>
            <person name="Byrne K.P."/>
            <person name="Wolfe K.H."/>
        </authorList>
    </citation>
    <scope>NUCLEOTIDE SEQUENCE [LARGE SCALE GENOMIC DNA]</scope>
    <source>
        <strain evidence="2">ATCC 10597 / BCRC 20456 / CBS 421 / NBRC 0211 / NRRL Y-12639</strain>
    </source>
</reference>
<dbReference type="FunFam" id="3.40.50.1240:FF:000054">
    <property type="entry name" value="Putative phosphomutase"/>
    <property type="match status" value="1"/>
</dbReference>
<name>G0WBA2_NAUDC</name>
<dbReference type="InterPro" id="IPR050275">
    <property type="entry name" value="PGM_Phosphatase"/>
</dbReference>
<dbReference type="KEGG" id="ndi:NDAI_0E02060"/>
<dbReference type="GO" id="GO:0005737">
    <property type="term" value="C:cytoplasm"/>
    <property type="evidence" value="ECO:0007669"/>
    <property type="project" value="TreeGrafter"/>
</dbReference>
<keyword evidence="2" id="KW-1185">Reference proteome</keyword>
<dbReference type="Proteomes" id="UP000000689">
    <property type="component" value="Chromosome 5"/>
</dbReference>
<organism evidence="1 2">
    <name type="scientific">Naumovozyma dairenensis (strain ATCC 10597 / BCRC 20456 / CBS 421 / NBRC 0211 / NRRL Y-12639)</name>
    <name type="common">Saccharomyces dairenensis</name>
    <dbReference type="NCBI Taxonomy" id="1071378"/>
    <lineage>
        <taxon>Eukaryota</taxon>
        <taxon>Fungi</taxon>
        <taxon>Dikarya</taxon>
        <taxon>Ascomycota</taxon>
        <taxon>Saccharomycotina</taxon>
        <taxon>Saccharomycetes</taxon>
        <taxon>Saccharomycetales</taxon>
        <taxon>Saccharomycetaceae</taxon>
        <taxon>Naumovozyma</taxon>
    </lineage>
</organism>
<proteinExistence type="predicted"/>
<dbReference type="RefSeq" id="XP_003670265.1">
    <property type="nucleotide sequence ID" value="XM_003670217.1"/>
</dbReference>
<evidence type="ECO:0000313" key="2">
    <source>
        <dbReference type="Proteomes" id="UP000000689"/>
    </source>
</evidence>
<dbReference type="AlphaFoldDB" id="G0WBA2"/>
<gene>
    <name evidence="1" type="primary">NDAI0E02060</name>
    <name evidence="1" type="ordered locus">NDAI_0E02060</name>
</gene>
<dbReference type="OrthoDB" id="496981at2759"/>
<dbReference type="SUPFAM" id="SSF53254">
    <property type="entry name" value="Phosphoglycerate mutase-like"/>
    <property type="match status" value="1"/>
</dbReference>
<dbReference type="PANTHER" id="PTHR48100">
    <property type="entry name" value="BROAD-SPECIFICITY PHOSPHATASE YOR283W-RELATED"/>
    <property type="match status" value="1"/>
</dbReference>
<dbReference type="CDD" id="cd07067">
    <property type="entry name" value="HP_PGM_like"/>
    <property type="match status" value="1"/>
</dbReference>
<sequence length="309" mass="35650">MPFKSLPGYFHAYPTHESIKTPIDSSKEDHLKLTNNFKSWQQLYNSIPNDTPTTSYKLVILARHGQGYHNAAIDRYGMARWDEYWSFLNGDEFGEWLDSKLTPLGVRQVQTIGEEVLLPIFKDLGILPHVFFSSPMRRCLETFIESWTCIFNEVAHNHQDGGDGGRNVKEKVKIHILENIRETLGEHTCDKRVTHSIAVDEYQNYELKSGHVIKWKYGQDYPEEDTLWLPDHRETKEEMDIRIHGGLTELFSRLTDEQRFVSITCHSGVIGSALRNLKHPPILNLDTGKIVATVVEIKKSNLNAYERVN</sequence>
<dbReference type="InterPro" id="IPR013078">
    <property type="entry name" value="His_Pase_superF_clade-1"/>
</dbReference>
<evidence type="ECO:0000313" key="1">
    <source>
        <dbReference type="EMBL" id="CCD25022.1"/>
    </source>
</evidence>
<dbReference type="PANTHER" id="PTHR48100:SF1">
    <property type="entry name" value="HISTIDINE PHOSPHATASE FAMILY PROTEIN-RELATED"/>
    <property type="match status" value="1"/>
</dbReference>
<dbReference type="HOGENOM" id="CLU_039184_0_0_1"/>
<accession>G0WBA2</accession>
<dbReference type="EMBL" id="HE580271">
    <property type="protein sequence ID" value="CCD25022.1"/>
    <property type="molecule type" value="Genomic_DNA"/>
</dbReference>